<evidence type="ECO:0000256" key="2">
    <source>
        <dbReference type="ARBA" id="ARBA00023015"/>
    </source>
</evidence>
<keyword evidence="5" id="KW-0539">Nucleus</keyword>
<evidence type="ECO:0000259" key="9">
    <source>
        <dbReference type="PROSITE" id="PS51294"/>
    </source>
</evidence>
<protein>
    <submittedName>
        <fullName evidence="10">(rape) hypothetical protein</fullName>
    </submittedName>
</protein>
<dbReference type="PANTHER" id="PTHR44042:SF69">
    <property type="entry name" value="TRANSCRIPTION FACTOR MYB-RELATED FAMILY"/>
    <property type="match status" value="1"/>
</dbReference>
<dbReference type="PROSITE" id="PS51294">
    <property type="entry name" value="HTH_MYB"/>
    <property type="match status" value="1"/>
</dbReference>
<accession>A0A816Y5K4</accession>
<evidence type="ECO:0000256" key="1">
    <source>
        <dbReference type="ARBA" id="ARBA00004123"/>
    </source>
</evidence>
<sequence>MAANSWTQEENEQFKDAVQRFSAFFPDRFECIAQRLQKSVVDVKEHYQEMVDDLLEIRSSQLALSNGMFDAVEPSWCRIEKPIWDIEEHEWFLIGLERFGRNCDKIAVLLVTKTPMQVAIYARNFFYWHNSKNNVLKRRRTMDITMGDIRVDSSGQHNRMRGINRDSTGQEERPMGGVNVGLNWSTREPKNTPNRFEAIAGHLNVPLEEVKHYYKALVHDINLIESDQYPTTNYPDGIPSQTKHMEKEKKRGKPWTEEEHRLFLEGLDKYGKGDWKNISRKIVMTKTPMQVASHAQKYILRQEAKEKAKKRSSIHDITLIDLAANNVTAPRSDLDSTMGQPPSDQQVPQDHHHSDEDYLIEKMYT</sequence>
<dbReference type="PANTHER" id="PTHR44042">
    <property type="entry name" value="DUPLICATED HOMEODOMAIN-LIKE SUPERFAMILY PROTEIN-RELATED"/>
    <property type="match status" value="1"/>
</dbReference>
<dbReference type="GO" id="GO:0010468">
    <property type="term" value="P:regulation of gene expression"/>
    <property type="evidence" value="ECO:0007669"/>
    <property type="project" value="UniProtKB-ARBA"/>
</dbReference>
<dbReference type="EMBL" id="HG994355">
    <property type="protein sequence ID" value="CAF2155677.1"/>
    <property type="molecule type" value="Genomic_DNA"/>
</dbReference>
<feature type="compositionally biased region" description="Polar residues" evidence="6">
    <location>
        <begin position="330"/>
        <end position="348"/>
    </location>
</feature>
<feature type="compositionally biased region" description="Polar residues" evidence="6">
    <location>
        <begin position="232"/>
        <end position="242"/>
    </location>
</feature>
<feature type="domain" description="Myb-like" evidence="7">
    <location>
        <begin position="247"/>
        <end position="299"/>
    </location>
</feature>
<keyword evidence="2" id="KW-0805">Transcription regulation</keyword>
<keyword evidence="4" id="KW-0804">Transcription</keyword>
<dbReference type="AlphaFoldDB" id="A0A816Y5K4"/>
<evidence type="ECO:0000259" key="7">
    <source>
        <dbReference type="PROSITE" id="PS50090"/>
    </source>
</evidence>
<feature type="domain" description="SANT" evidence="8">
    <location>
        <begin position="250"/>
        <end position="303"/>
    </location>
</feature>
<dbReference type="PROSITE" id="PS50090">
    <property type="entry name" value="MYB_LIKE"/>
    <property type="match status" value="1"/>
</dbReference>
<feature type="region of interest" description="Disordered" evidence="6">
    <location>
        <begin position="155"/>
        <end position="189"/>
    </location>
</feature>
<gene>
    <name evidence="10" type="ORF">DARMORV10_A01P41620.1</name>
</gene>
<dbReference type="FunFam" id="1.10.10.60:FF:000009">
    <property type="entry name" value="transcription factor MYB1R1"/>
    <property type="match status" value="1"/>
</dbReference>
<evidence type="ECO:0000256" key="6">
    <source>
        <dbReference type="SAM" id="MobiDB-lite"/>
    </source>
</evidence>
<organism evidence="10">
    <name type="scientific">Brassica napus</name>
    <name type="common">Rape</name>
    <dbReference type="NCBI Taxonomy" id="3708"/>
    <lineage>
        <taxon>Eukaryota</taxon>
        <taxon>Viridiplantae</taxon>
        <taxon>Streptophyta</taxon>
        <taxon>Embryophyta</taxon>
        <taxon>Tracheophyta</taxon>
        <taxon>Spermatophyta</taxon>
        <taxon>Magnoliopsida</taxon>
        <taxon>eudicotyledons</taxon>
        <taxon>Gunneridae</taxon>
        <taxon>Pentapetalae</taxon>
        <taxon>rosids</taxon>
        <taxon>malvids</taxon>
        <taxon>Brassicales</taxon>
        <taxon>Brassicaceae</taxon>
        <taxon>Brassiceae</taxon>
        <taxon>Brassica</taxon>
    </lineage>
</organism>
<feature type="region of interest" description="Disordered" evidence="6">
    <location>
        <begin position="330"/>
        <end position="357"/>
    </location>
</feature>
<evidence type="ECO:0000256" key="4">
    <source>
        <dbReference type="ARBA" id="ARBA00023163"/>
    </source>
</evidence>
<dbReference type="GO" id="GO:0003677">
    <property type="term" value="F:DNA binding"/>
    <property type="evidence" value="ECO:0007669"/>
    <property type="project" value="UniProtKB-KW"/>
</dbReference>
<comment type="subcellular location">
    <subcellularLocation>
        <location evidence="1">Nucleus</location>
    </subcellularLocation>
</comment>
<dbReference type="InterPro" id="IPR009057">
    <property type="entry name" value="Homeodomain-like_sf"/>
</dbReference>
<dbReference type="NCBIfam" id="TIGR01557">
    <property type="entry name" value="myb_SHAQKYF"/>
    <property type="match status" value="1"/>
</dbReference>
<dbReference type="InterPro" id="IPR001005">
    <property type="entry name" value="SANT/Myb"/>
</dbReference>
<evidence type="ECO:0000256" key="5">
    <source>
        <dbReference type="ARBA" id="ARBA00023242"/>
    </source>
</evidence>
<dbReference type="PROSITE" id="PS51293">
    <property type="entry name" value="SANT"/>
    <property type="match status" value="1"/>
</dbReference>
<evidence type="ECO:0000313" key="10">
    <source>
        <dbReference type="EMBL" id="CAF2155677.1"/>
    </source>
</evidence>
<evidence type="ECO:0000256" key="3">
    <source>
        <dbReference type="ARBA" id="ARBA00023125"/>
    </source>
</evidence>
<dbReference type="SMART" id="SM00717">
    <property type="entry name" value="SANT"/>
    <property type="match status" value="3"/>
</dbReference>
<name>A0A816Y5K4_BRANA</name>
<feature type="compositionally biased region" description="Basic and acidic residues" evidence="6">
    <location>
        <begin position="243"/>
        <end position="253"/>
    </location>
</feature>
<feature type="domain" description="HTH myb-type" evidence="9">
    <location>
        <begin position="247"/>
        <end position="303"/>
    </location>
</feature>
<dbReference type="InterPro" id="IPR017930">
    <property type="entry name" value="Myb_dom"/>
</dbReference>
<dbReference type="InterPro" id="IPR017884">
    <property type="entry name" value="SANT_dom"/>
</dbReference>
<dbReference type="InterPro" id="IPR006447">
    <property type="entry name" value="Myb_dom_plants"/>
</dbReference>
<dbReference type="GO" id="GO:0005634">
    <property type="term" value="C:nucleus"/>
    <property type="evidence" value="ECO:0007669"/>
    <property type="project" value="UniProtKB-SubCell"/>
</dbReference>
<reference evidence="10" key="1">
    <citation type="submission" date="2021-01" db="EMBL/GenBank/DDBJ databases">
        <authorList>
            <consortium name="Genoscope - CEA"/>
            <person name="William W."/>
        </authorList>
    </citation>
    <scope>NUCLEOTIDE SEQUENCE</scope>
</reference>
<dbReference type="Pfam" id="PF00249">
    <property type="entry name" value="Myb_DNA-binding"/>
    <property type="match status" value="2"/>
</dbReference>
<dbReference type="CDD" id="cd00167">
    <property type="entry name" value="SANT"/>
    <property type="match status" value="3"/>
</dbReference>
<feature type="region of interest" description="Disordered" evidence="6">
    <location>
        <begin position="232"/>
        <end position="253"/>
    </location>
</feature>
<dbReference type="Gene3D" id="1.10.10.60">
    <property type="entry name" value="Homeodomain-like"/>
    <property type="match status" value="3"/>
</dbReference>
<dbReference type="Proteomes" id="UP001295469">
    <property type="component" value="Chromosome A01"/>
</dbReference>
<dbReference type="SUPFAM" id="SSF46689">
    <property type="entry name" value="Homeodomain-like"/>
    <property type="match status" value="3"/>
</dbReference>
<evidence type="ECO:0000259" key="8">
    <source>
        <dbReference type="PROSITE" id="PS51293"/>
    </source>
</evidence>
<keyword evidence="3" id="KW-0238">DNA-binding</keyword>
<proteinExistence type="predicted"/>